<evidence type="ECO:0000313" key="1">
    <source>
        <dbReference type="EMBL" id="QSF43049.1"/>
    </source>
</evidence>
<dbReference type="Proteomes" id="UP000663452">
    <property type="component" value="Chromosome"/>
</dbReference>
<dbReference type="SUPFAM" id="SSF54593">
    <property type="entry name" value="Glyoxalase/Bleomycin resistance protein/Dihydroxybiphenyl dioxygenase"/>
    <property type="match status" value="1"/>
</dbReference>
<organism evidence="1 2">
    <name type="scientific">Paenibacillus tianjinensis</name>
    <dbReference type="NCBI Taxonomy" id="2810347"/>
    <lineage>
        <taxon>Bacteria</taxon>
        <taxon>Bacillati</taxon>
        <taxon>Bacillota</taxon>
        <taxon>Bacilli</taxon>
        <taxon>Bacillales</taxon>
        <taxon>Paenibacillaceae</taxon>
        <taxon>Paenibacillus</taxon>
    </lineage>
</organism>
<keyword evidence="2" id="KW-1185">Reference proteome</keyword>
<evidence type="ECO:0000313" key="2">
    <source>
        <dbReference type="Proteomes" id="UP000663452"/>
    </source>
</evidence>
<dbReference type="EMBL" id="CP070969">
    <property type="protein sequence ID" value="QSF43049.1"/>
    <property type="molecule type" value="Genomic_DNA"/>
</dbReference>
<dbReference type="InterPro" id="IPR029068">
    <property type="entry name" value="Glyas_Bleomycin-R_OHBP_Dase"/>
</dbReference>
<dbReference type="Gene3D" id="3.10.180.10">
    <property type="entry name" value="2,3-Dihydroxybiphenyl 1,2-Dioxygenase, domain 1"/>
    <property type="match status" value="1"/>
</dbReference>
<evidence type="ECO:0008006" key="3">
    <source>
        <dbReference type="Google" id="ProtNLM"/>
    </source>
</evidence>
<name>A0ABX7L8R1_9BACL</name>
<dbReference type="RefSeq" id="WP_206100707.1">
    <property type="nucleotide sequence ID" value="NZ_CP070969.1"/>
</dbReference>
<protein>
    <recommendedName>
        <fullName evidence="3">VOC domain-containing protein</fullName>
    </recommendedName>
</protein>
<accession>A0ABX7L8R1</accession>
<gene>
    <name evidence="1" type="ORF">JRJ22_17330</name>
</gene>
<proteinExistence type="predicted"/>
<reference evidence="1 2" key="1">
    <citation type="submission" date="2021-02" db="EMBL/GenBank/DDBJ databases">
        <title>Paenibacillus tianjinensis sp. nov.</title>
        <authorList>
            <person name="Liu H."/>
        </authorList>
    </citation>
    <scope>NUCLEOTIDE SEQUENCE [LARGE SCALE GENOMIC DNA]</scope>
    <source>
        <strain evidence="1 2">TB2019</strain>
    </source>
</reference>
<sequence length="45" mass="5172">MPLLVQELGDTINSGPRLFPISPTYYALYFDDPCGNQYELVHRLN</sequence>